<feature type="domain" description="Calpain catalytic" evidence="7">
    <location>
        <begin position="120"/>
        <end position="451"/>
    </location>
</feature>
<dbReference type="InterPro" id="IPR001300">
    <property type="entry name" value="Peptidase_C2_calpain_cat"/>
</dbReference>
<dbReference type="Proteomes" id="UP001309876">
    <property type="component" value="Unassembled WGS sequence"/>
</dbReference>
<dbReference type="AlphaFoldDB" id="A0AAN7YJ82"/>
<dbReference type="InterPro" id="IPR051297">
    <property type="entry name" value="PalB/RIM13"/>
</dbReference>
<reference evidence="8 9" key="1">
    <citation type="submission" date="2023-08" db="EMBL/GenBank/DDBJ databases">
        <title>Black Yeasts Isolated from many extreme environments.</title>
        <authorList>
            <person name="Coleine C."/>
            <person name="Stajich J.E."/>
            <person name="Selbmann L."/>
        </authorList>
    </citation>
    <scope>NUCLEOTIDE SEQUENCE [LARGE SCALE GENOMIC DNA]</scope>
    <source>
        <strain evidence="8 9">CCFEE 5910</strain>
    </source>
</reference>
<sequence length="872" mass="97512">MSAASTKALQDVKAKAIAAEKRVSAHDGSGTQLEAAISAAELYMRALKLAASPDDRRRLDRKTKQLISRAEELKVRHDCKPTVNAEKRARIEVPYPVSQRVLTTREKIILLESSKLNGAIFKQWTAPPSQEEFELKGNDFFTDNFDFTLSEAQLKHFAGWKRPKDAFAHVRVEKNGQLLPNEATMISLGSLDMVQDVAPDCSVIASFCVGASRIERGHKRLYGQIVYPYDHNSDQPCESANGRYVLRLYFNGCWRRVDIDDRLPTSKSSRVLHVVDRSQPGLVWPAIVEKAYLKVRGGYNFPGSNSGTDLAVITGWMPQQVFLHDDDVEPRSLWDEIHPAFNDGQVMCTLGTGKLGRREQQLLGLGAEHDYAVLDMKENDDVREILIKNPWADGDVWKGATRYRPHPGHEEGAPQSPQSGGEVEKMEPGTFWMDFNLVFQYFEHMYLNWNPNLFSHREDRHFTWHLSEVMQAGHLLIDNPQFSVRTRRAGQLWILLNRHFRTGDYSVENHGSNGYISLYLFNKHGETVFSSDNARVRGPFVDSPNTLLRFHAEAKMNYSIVAVSQDLPRGKHNFTISAFSNCPVELDEASDTYGQPVSIMAAWTRSTAGGNAGSSTYLQNPQFTLQVGRESRAVIVLKSLSDTASTELNLGLHVKILILSSDGRRITKLRKRDTVSQSGDYKRGSTVVETILQRGSYTIICSTFEPGQLSKFQLDFYTTLGPAEYMIKPLLPEGSGRLSIKPAPAIFENGTTKVIAPLKVARVTRALFKAWQMKGSSSSLFKMSIEQGQGPYRNCVVTSSTDEAEYANIQSGLRIEDIDLNASLSSSQNGGLWLVLEKPQQASTESKDANVLQVEVLTEESIEVGAWAPLDD</sequence>
<keyword evidence="9" id="KW-1185">Reference proteome</keyword>
<dbReference type="PANTHER" id="PTHR46143:SF1">
    <property type="entry name" value="CALPAIN-7"/>
    <property type="match status" value="1"/>
</dbReference>
<dbReference type="InterPro" id="IPR022682">
    <property type="entry name" value="Calpain_domain_III"/>
</dbReference>
<protein>
    <submittedName>
        <fullName evidence="8">Cysteine protease</fullName>
    </submittedName>
</protein>
<comment type="similarity">
    <text evidence="1">Belongs to the peptidase C2 family. PalB/RIM13 subfamily.</text>
</comment>
<dbReference type="Pfam" id="PF01067">
    <property type="entry name" value="Calpain_III"/>
    <property type="match status" value="1"/>
</dbReference>
<name>A0AAN7YJ82_9EURO</name>
<dbReference type="SUPFAM" id="SSF54001">
    <property type="entry name" value="Cysteine proteinases"/>
    <property type="match status" value="1"/>
</dbReference>
<evidence type="ECO:0000256" key="1">
    <source>
        <dbReference type="ARBA" id="ARBA00010193"/>
    </source>
</evidence>
<evidence type="ECO:0000256" key="3">
    <source>
        <dbReference type="ARBA" id="ARBA00022801"/>
    </source>
</evidence>
<dbReference type="InterPro" id="IPR022683">
    <property type="entry name" value="Calpain_III"/>
</dbReference>
<keyword evidence="3 5" id="KW-0378">Hydrolase</keyword>
<dbReference type="InterPro" id="IPR036213">
    <property type="entry name" value="Calpain_III_sf"/>
</dbReference>
<proteinExistence type="inferred from homology"/>
<dbReference type="GO" id="GO:0006508">
    <property type="term" value="P:proteolysis"/>
    <property type="evidence" value="ECO:0007669"/>
    <property type="project" value="UniProtKB-KW"/>
</dbReference>
<evidence type="ECO:0000313" key="9">
    <source>
        <dbReference type="Proteomes" id="UP001309876"/>
    </source>
</evidence>
<evidence type="ECO:0000256" key="6">
    <source>
        <dbReference type="SAM" id="MobiDB-lite"/>
    </source>
</evidence>
<evidence type="ECO:0000256" key="5">
    <source>
        <dbReference type="PROSITE-ProRule" id="PRU00239"/>
    </source>
</evidence>
<gene>
    <name evidence="8" type="primary">RIM13</name>
    <name evidence="8" type="ORF">LTR05_002702</name>
</gene>
<feature type="active site" evidence="5">
    <location>
        <position position="389"/>
    </location>
</feature>
<dbReference type="SMART" id="SM00720">
    <property type="entry name" value="calpain_III"/>
    <property type="match status" value="1"/>
</dbReference>
<feature type="active site" evidence="5">
    <location>
        <position position="201"/>
    </location>
</feature>
<organism evidence="8 9">
    <name type="scientific">Lithohypha guttulata</name>
    <dbReference type="NCBI Taxonomy" id="1690604"/>
    <lineage>
        <taxon>Eukaryota</taxon>
        <taxon>Fungi</taxon>
        <taxon>Dikarya</taxon>
        <taxon>Ascomycota</taxon>
        <taxon>Pezizomycotina</taxon>
        <taxon>Eurotiomycetes</taxon>
        <taxon>Chaetothyriomycetidae</taxon>
        <taxon>Chaetothyriales</taxon>
        <taxon>Trichomeriaceae</taxon>
        <taxon>Lithohypha</taxon>
    </lineage>
</organism>
<dbReference type="SMART" id="SM00230">
    <property type="entry name" value="CysPc"/>
    <property type="match status" value="1"/>
</dbReference>
<dbReference type="GO" id="GO:0004198">
    <property type="term" value="F:calcium-dependent cysteine-type endopeptidase activity"/>
    <property type="evidence" value="ECO:0007669"/>
    <property type="project" value="InterPro"/>
</dbReference>
<keyword evidence="4 5" id="KW-0788">Thiol protease</keyword>
<dbReference type="Pfam" id="PF00648">
    <property type="entry name" value="Peptidase_C2"/>
    <property type="match status" value="1"/>
</dbReference>
<accession>A0AAN7YJ82</accession>
<keyword evidence="2 5" id="KW-0645">Protease</keyword>
<dbReference type="InterPro" id="IPR036181">
    <property type="entry name" value="MIT_dom_sf"/>
</dbReference>
<dbReference type="Gene3D" id="2.60.120.380">
    <property type="match status" value="1"/>
</dbReference>
<dbReference type="Gene3D" id="3.90.70.10">
    <property type="entry name" value="Cysteine proteinases"/>
    <property type="match status" value="1"/>
</dbReference>
<dbReference type="InterPro" id="IPR038765">
    <property type="entry name" value="Papain-like_cys_pep_sf"/>
</dbReference>
<dbReference type="Pfam" id="PF25435">
    <property type="entry name" value="PalB_C"/>
    <property type="match status" value="1"/>
</dbReference>
<dbReference type="SUPFAM" id="SSF49758">
    <property type="entry name" value="Calpain large subunit, middle domain (domain III)"/>
    <property type="match status" value="2"/>
</dbReference>
<feature type="active site" evidence="5">
    <location>
        <position position="369"/>
    </location>
</feature>
<dbReference type="EMBL" id="JAVRRJ010000002">
    <property type="protein sequence ID" value="KAK5088484.1"/>
    <property type="molecule type" value="Genomic_DNA"/>
</dbReference>
<dbReference type="PANTHER" id="PTHR46143">
    <property type="entry name" value="CALPAIN-7"/>
    <property type="match status" value="1"/>
</dbReference>
<feature type="region of interest" description="Disordered" evidence="6">
    <location>
        <begin position="402"/>
        <end position="424"/>
    </location>
</feature>
<evidence type="ECO:0000313" key="8">
    <source>
        <dbReference type="EMBL" id="KAK5088484.1"/>
    </source>
</evidence>
<comment type="caution">
    <text evidence="8">The sequence shown here is derived from an EMBL/GenBank/DDBJ whole genome shotgun (WGS) entry which is preliminary data.</text>
</comment>
<dbReference type="PROSITE" id="PS50203">
    <property type="entry name" value="CALPAIN_CAT"/>
    <property type="match status" value="1"/>
</dbReference>
<evidence type="ECO:0000259" key="7">
    <source>
        <dbReference type="PROSITE" id="PS50203"/>
    </source>
</evidence>
<dbReference type="SUPFAM" id="SSF116846">
    <property type="entry name" value="MIT domain"/>
    <property type="match status" value="1"/>
</dbReference>
<evidence type="ECO:0000256" key="2">
    <source>
        <dbReference type="ARBA" id="ARBA00022670"/>
    </source>
</evidence>
<evidence type="ECO:0000256" key="4">
    <source>
        <dbReference type="ARBA" id="ARBA00022807"/>
    </source>
</evidence>